<sequence length="231" mass="24119">MRRQAASGETNGIGAFLSGRAECGGGIVSVAKARPGDCLMDALLTSAALVALAEMGDKTQLLAMLLATRFRKPVPIILGILVATIANHFLAALVGHSIAGVLTQPWFRYAVAASFIAMAAWTLIPDEIDEDAPLKAPSKAGVFLTTLVAFFLVEMGDKTQVATVALGAQFDNLLAVTAGTTLGMMIANVPAVLFGEALARKVPMRALQLAAALLFLLLGLWMIADLQGWVG</sequence>
<feature type="transmembrane region" description="Helical" evidence="6">
    <location>
        <begin position="206"/>
        <end position="224"/>
    </location>
</feature>
<name>T0HPB0_9SPHN</name>
<dbReference type="Pfam" id="PF01169">
    <property type="entry name" value="GDT1"/>
    <property type="match status" value="2"/>
</dbReference>
<reference evidence="7 8" key="1">
    <citation type="journal article" date="2013" name="Genome Announc.">
        <title>Draft Genome Sequence of Sphingobium lactosutens Strain DS20T, Isolated from a Hexachlorocyclohexane Dumpsite.</title>
        <authorList>
            <person name="Kumar R."/>
            <person name="Dwivedi V."/>
            <person name="Negi V."/>
            <person name="Khurana J.P."/>
            <person name="Lal R."/>
        </authorList>
    </citation>
    <scope>NUCLEOTIDE SEQUENCE [LARGE SCALE GENOMIC DNA]</scope>
    <source>
        <strain evidence="7 8">DS20</strain>
    </source>
</reference>
<comment type="subcellular location">
    <subcellularLocation>
        <location evidence="1 6">Membrane</location>
        <topology evidence="1 6">Multi-pass membrane protein</topology>
    </subcellularLocation>
</comment>
<dbReference type="EMBL" id="ATDP01000092">
    <property type="protein sequence ID" value="EQB14018.1"/>
    <property type="molecule type" value="Genomic_DNA"/>
</dbReference>
<dbReference type="PANTHER" id="PTHR12608">
    <property type="entry name" value="TRANSMEMBRANE PROTEIN HTP-1 RELATED"/>
    <property type="match status" value="1"/>
</dbReference>
<evidence type="ECO:0000256" key="1">
    <source>
        <dbReference type="ARBA" id="ARBA00004141"/>
    </source>
</evidence>
<organism evidence="7 8">
    <name type="scientific">Sphingobium lactosutens DS20</name>
    <dbReference type="NCBI Taxonomy" id="1331060"/>
    <lineage>
        <taxon>Bacteria</taxon>
        <taxon>Pseudomonadati</taxon>
        <taxon>Pseudomonadota</taxon>
        <taxon>Alphaproteobacteria</taxon>
        <taxon>Sphingomonadales</taxon>
        <taxon>Sphingomonadaceae</taxon>
        <taxon>Sphingobium</taxon>
    </lineage>
</organism>
<feature type="transmembrane region" description="Helical" evidence="6">
    <location>
        <begin position="74"/>
        <end position="94"/>
    </location>
</feature>
<dbReference type="GO" id="GO:0046873">
    <property type="term" value="F:metal ion transmembrane transporter activity"/>
    <property type="evidence" value="ECO:0007669"/>
    <property type="project" value="InterPro"/>
</dbReference>
<dbReference type="GO" id="GO:0016020">
    <property type="term" value="C:membrane"/>
    <property type="evidence" value="ECO:0007669"/>
    <property type="project" value="UniProtKB-SubCell"/>
</dbReference>
<evidence type="ECO:0000313" key="8">
    <source>
        <dbReference type="Proteomes" id="UP000015531"/>
    </source>
</evidence>
<keyword evidence="3 6" id="KW-0812">Transmembrane</keyword>
<feature type="transmembrane region" description="Helical" evidence="6">
    <location>
        <begin position="136"/>
        <end position="153"/>
    </location>
</feature>
<dbReference type="Proteomes" id="UP000015531">
    <property type="component" value="Unassembled WGS sequence"/>
</dbReference>
<comment type="similarity">
    <text evidence="2 6">Belongs to the GDT1 family.</text>
</comment>
<feature type="transmembrane region" description="Helical" evidence="6">
    <location>
        <begin position="173"/>
        <end position="194"/>
    </location>
</feature>
<accession>T0HPB0</accession>
<keyword evidence="8" id="KW-1185">Reference proteome</keyword>
<dbReference type="PATRIC" id="fig|1331060.3.peg.2654"/>
<dbReference type="AlphaFoldDB" id="T0HPB0"/>
<evidence type="ECO:0000256" key="2">
    <source>
        <dbReference type="ARBA" id="ARBA00009190"/>
    </source>
</evidence>
<evidence type="ECO:0000256" key="5">
    <source>
        <dbReference type="ARBA" id="ARBA00023136"/>
    </source>
</evidence>
<comment type="caution">
    <text evidence="7">The sequence shown here is derived from an EMBL/GenBank/DDBJ whole genome shotgun (WGS) entry which is preliminary data.</text>
</comment>
<keyword evidence="5 6" id="KW-0472">Membrane</keyword>
<gene>
    <name evidence="7" type="ORF">RLDS_13915</name>
</gene>
<proteinExistence type="inferred from homology"/>
<evidence type="ECO:0000256" key="4">
    <source>
        <dbReference type="ARBA" id="ARBA00022989"/>
    </source>
</evidence>
<dbReference type="InterPro" id="IPR001727">
    <property type="entry name" value="GDT1-like"/>
</dbReference>
<dbReference type="eggNOG" id="COG2119">
    <property type="taxonomic scope" value="Bacteria"/>
</dbReference>
<keyword evidence="4 6" id="KW-1133">Transmembrane helix</keyword>
<dbReference type="PANTHER" id="PTHR12608:SF1">
    <property type="entry name" value="TRANSMEMBRANE PROTEIN 165"/>
    <property type="match status" value="1"/>
</dbReference>
<evidence type="ECO:0000256" key="3">
    <source>
        <dbReference type="ARBA" id="ARBA00022692"/>
    </source>
</evidence>
<protein>
    <recommendedName>
        <fullName evidence="6">GDT1 family protein</fullName>
    </recommendedName>
</protein>
<evidence type="ECO:0000256" key="6">
    <source>
        <dbReference type="RuleBase" id="RU365102"/>
    </source>
</evidence>
<evidence type="ECO:0000313" key="7">
    <source>
        <dbReference type="EMBL" id="EQB14018.1"/>
    </source>
</evidence>
<feature type="transmembrane region" description="Helical" evidence="6">
    <location>
        <begin position="106"/>
        <end position="124"/>
    </location>
</feature>